<name>A0ABR0SLL7_9HYPO</name>
<organism evidence="2 3">
    <name type="scientific">Cladobotryum mycophilum</name>
    <dbReference type="NCBI Taxonomy" id="491253"/>
    <lineage>
        <taxon>Eukaryota</taxon>
        <taxon>Fungi</taxon>
        <taxon>Dikarya</taxon>
        <taxon>Ascomycota</taxon>
        <taxon>Pezizomycotina</taxon>
        <taxon>Sordariomycetes</taxon>
        <taxon>Hypocreomycetidae</taxon>
        <taxon>Hypocreales</taxon>
        <taxon>Hypocreaceae</taxon>
        <taxon>Cladobotryum</taxon>
    </lineage>
</organism>
<feature type="region of interest" description="Disordered" evidence="1">
    <location>
        <begin position="1226"/>
        <end position="1417"/>
    </location>
</feature>
<protein>
    <recommendedName>
        <fullName evidence="4">C2H2-type domain-containing protein</fullName>
    </recommendedName>
</protein>
<evidence type="ECO:0008006" key="4">
    <source>
        <dbReference type="Google" id="ProtNLM"/>
    </source>
</evidence>
<feature type="compositionally biased region" description="Basic residues" evidence="1">
    <location>
        <begin position="1548"/>
        <end position="1564"/>
    </location>
</feature>
<evidence type="ECO:0000313" key="2">
    <source>
        <dbReference type="EMBL" id="KAK5993018.1"/>
    </source>
</evidence>
<feature type="compositionally biased region" description="Basic and acidic residues" evidence="1">
    <location>
        <begin position="1358"/>
        <end position="1388"/>
    </location>
</feature>
<feature type="compositionally biased region" description="Basic and acidic residues" evidence="1">
    <location>
        <begin position="1245"/>
        <end position="1255"/>
    </location>
</feature>
<keyword evidence="3" id="KW-1185">Reference proteome</keyword>
<evidence type="ECO:0000256" key="1">
    <source>
        <dbReference type="SAM" id="MobiDB-lite"/>
    </source>
</evidence>
<dbReference type="EMBL" id="JAVFKD010000012">
    <property type="protein sequence ID" value="KAK5993018.1"/>
    <property type="molecule type" value="Genomic_DNA"/>
</dbReference>
<feature type="compositionally biased region" description="Pro residues" evidence="1">
    <location>
        <begin position="763"/>
        <end position="772"/>
    </location>
</feature>
<gene>
    <name evidence="2" type="ORF">PT974_06444</name>
</gene>
<reference evidence="2 3" key="1">
    <citation type="submission" date="2024-01" db="EMBL/GenBank/DDBJ databases">
        <title>Complete genome of Cladobotryum mycophilum ATHUM6906.</title>
        <authorList>
            <person name="Christinaki A.C."/>
            <person name="Myridakis A.I."/>
            <person name="Kouvelis V.N."/>
        </authorList>
    </citation>
    <scope>NUCLEOTIDE SEQUENCE [LARGE SCALE GENOMIC DNA]</scope>
    <source>
        <strain evidence="2 3">ATHUM6906</strain>
    </source>
</reference>
<feature type="compositionally biased region" description="Basic residues" evidence="1">
    <location>
        <begin position="1321"/>
        <end position="1332"/>
    </location>
</feature>
<proteinExistence type="predicted"/>
<feature type="region of interest" description="Disordered" evidence="1">
    <location>
        <begin position="1445"/>
        <end position="1564"/>
    </location>
</feature>
<feature type="compositionally biased region" description="Acidic residues" evidence="1">
    <location>
        <begin position="1339"/>
        <end position="1357"/>
    </location>
</feature>
<dbReference type="Proteomes" id="UP001338125">
    <property type="component" value="Unassembled WGS sequence"/>
</dbReference>
<comment type="caution">
    <text evidence="2">The sequence shown here is derived from an EMBL/GenBank/DDBJ whole genome shotgun (WGS) entry which is preliminary data.</text>
</comment>
<feature type="compositionally biased region" description="Acidic residues" evidence="1">
    <location>
        <begin position="1480"/>
        <end position="1498"/>
    </location>
</feature>
<accession>A0ABR0SLL7</accession>
<evidence type="ECO:0000313" key="3">
    <source>
        <dbReference type="Proteomes" id="UP001338125"/>
    </source>
</evidence>
<sequence length="1564" mass="175247">MEQGNSTSQLLLGGPELVFGFTEKHLEERINPTISPEDEEWTQMYDKFEKLLGPKSNQTLGQVLAAHFTEHEVRLFSHTDCSELKAIQDENTRRYQNLLNSRFRGVESDMITKLTMMYFGLPVEPTELDLRSAINSNDTREPEAPRFDVQPPLNFLTAHRERTWGNENLRGREEFVGPLPVAMPEGPILRLRGGDDYSDDESLYNLQDLEDLEDPEDADGYESSGDELEYHINEYADYVPKTESPIDLGGDDWVNLYGFQGVVPFLPGNWTTFSNAIRRLLSLHSDFEGKISIIHYDKEDGKIVDEVFESLPLTSQSPGMEYITNLFEKDWRYHWELSAFFVKLRSEPTPRHWQPQKDNLGLDVVQVRCTLPEAPSYNKDPPMSYSYVSFPRLNQPRPPAAQIQNWGANQYSLYIRTALEVLVGRSRPARYHHGFHRFCDSGTDPESVPYMYGLVNISSFDLVAMLASDAGGSLELRQDALAKDEIAFILPGYYPIGGDAHMTIAEKAGSKGGSTRDELFPTATRVIRNMVKKLLGKNADGLRHVRILAGAFVLGPDCKADQPYYSITMSDNIKRKCEEPLDSILSELVELKVPVVVLYPEWEDDETFIYGGWTGDTPDKAVQVPMPPLSSTVEDFRGSVAELLKRTGDTPRQLSTITKGKGYISIQPVLGPNGETSSPDQIADFPCLFVGPYTTDDEWFAIRAKIPTQGAVVNVLGEGDWDWMSQVFKNSIWGPRYGYVAEADMNRLKPTKKSIKLGNPPKIAKPPKPPKSVTPDDVDEMSSGVMKYSPNVPIGKDKRVKETNGPGINSSTTMIQTAPKQNLSRGFNPNDPPLDPDDRRRTWANQPSIFDGHNLRTWPANSGIRIPSTAPPKEHMLRVGNNVPMVSKSILTPTEQAELQKCFYDMRNIALSRVSKCSYADCHFTYKHGDADLLAEHMESMHLARKCLWCDEALYEHWTEAQRRAHIRKKHKDQLMEALGVTRGTLTDHGGNGTVSIPLKQVSRHPVSEGLVMVPGANSITTLGIPHPRPVPSQMQTYCDRCGRDRAAFFNDAERDYHDRNCRPGIYNNARCEFCKTCGSHYWLTMGDTKQSNMADDNQASCSHSRDNPAGHHCHQCGFDMHSLPPEGNQLHKTNCKGYESTSGRFCCYCGTGLWGGGTASDPQRNIEHMRQCFARLAAGARSENDLNGLGLRLYATQLGPPGSRPSRQFQDEELGGQAAQLQVVQSLPSPVSSKRPAPRKGKKVERGRLSKVPEVDLGVADSASQIQLPTEPKRPSTPGPSGTKTPKPPIEPVPMIIDEPPSPLLSIEPMDEDLPPASTNRRKTKRKKKRNSDRTSDGDYEAGEDEDDDDDTDMESEAEHPDHPRRARSPDWNKKLGPEDPDFEPKGDYYCSKIRNGIGSAENLPNHSGWIPASEMPKPLSTFRKKFLQKYPAYGRTLYPLNEANRNGSYWRSDPNNDENTKWWGIPWPPYELDPPYQSDEDVEEDLVGLVPDDADPDDKKRKRGRTTRRPPANPLPLADRITQLGAQPSAGPNAARQDAGNDGIVKKTKRMGKSTAKRQKTK</sequence>
<feature type="region of interest" description="Disordered" evidence="1">
    <location>
        <begin position="751"/>
        <end position="800"/>
    </location>
</feature>